<name>A0A0M1NZZ3_9BACL</name>
<reference evidence="9" key="1">
    <citation type="submission" date="2015-08" db="EMBL/GenBank/DDBJ databases">
        <title>Genome sequencing project for genomic taxonomy and phylogenomics of Bacillus-like bacteria.</title>
        <authorList>
            <person name="Liu B."/>
            <person name="Wang J."/>
            <person name="Zhu Y."/>
            <person name="Liu G."/>
            <person name="Chen Q."/>
            <person name="Chen Z."/>
            <person name="Lan J."/>
            <person name="Che J."/>
            <person name="Ge C."/>
            <person name="Shi H."/>
            <person name="Pan Z."/>
            <person name="Liu X."/>
        </authorList>
    </citation>
    <scope>NUCLEOTIDE SEQUENCE [LARGE SCALE GENOMIC DNA]</scope>
    <source>
        <strain evidence="9">FJAT-22460</strain>
    </source>
</reference>
<dbReference type="InterPro" id="IPR017985">
    <property type="entry name" value="MeTrfase_CN4_CS"/>
</dbReference>
<accession>A0A0M1NZZ3</accession>
<keyword evidence="4" id="KW-0808">Transferase</keyword>
<dbReference type="GO" id="GO:0032259">
    <property type="term" value="P:methylation"/>
    <property type="evidence" value="ECO:0007669"/>
    <property type="project" value="UniProtKB-KW"/>
</dbReference>
<dbReference type="OrthoDB" id="9800801at2"/>
<dbReference type="InterPro" id="IPR029063">
    <property type="entry name" value="SAM-dependent_MTases_sf"/>
</dbReference>
<evidence type="ECO:0000256" key="1">
    <source>
        <dbReference type="ARBA" id="ARBA00010203"/>
    </source>
</evidence>
<keyword evidence="3" id="KW-0489">Methyltransferase</keyword>
<keyword evidence="5" id="KW-0949">S-adenosyl-L-methionine</keyword>
<dbReference type="GO" id="GO:0009307">
    <property type="term" value="P:DNA restriction-modification system"/>
    <property type="evidence" value="ECO:0007669"/>
    <property type="project" value="UniProtKB-KW"/>
</dbReference>
<dbReference type="PROSITE" id="PS00093">
    <property type="entry name" value="N4_MTASE"/>
    <property type="match status" value="1"/>
</dbReference>
<comment type="similarity">
    <text evidence="1">Belongs to the N(4)/N(6)-methyltransferase family. N(4) subfamily.</text>
</comment>
<evidence type="ECO:0000313" key="9">
    <source>
        <dbReference type="Proteomes" id="UP000036932"/>
    </source>
</evidence>
<proteinExistence type="inferred from homology"/>
<evidence type="ECO:0000256" key="5">
    <source>
        <dbReference type="ARBA" id="ARBA00022691"/>
    </source>
</evidence>
<gene>
    <name evidence="8" type="ORF">AM231_00835</name>
</gene>
<dbReference type="GO" id="GO:0015667">
    <property type="term" value="F:site-specific DNA-methyltransferase (cytosine-N4-specific) activity"/>
    <property type="evidence" value="ECO:0007669"/>
    <property type="project" value="UniProtKB-EC"/>
</dbReference>
<evidence type="ECO:0000256" key="2">
    <source>
        <dbReference type="ARBA" id="ARBA00012185"/>
    </source>
</evidence>
<organism evidence="8 9">
    <name type="scientific">Paenibacillus solani</name>
    <dbReference type="NCBI Taxonomy" id="1705565"/>
    <lineage>
        <taxon>Bacteria</taxon>
        <taxon>Bacillati</taxon>
        <taxon>Bacillota</taxon>
        <taxon>Bacilli</taxon>
        <taxon>Bacillales</taxon>
        <taxon>Paenibacillaceae</taxon>
        <taxon>Paenibacillus</taxon>
    </lineage>
</organism>
<dbReference type="Proteomes" id="UP000036932">
    <property type="component" value="Unassembled WGS sequence"/>
</dbReference>
<evidence type="ECO:0000256" key="3">
    <source>
        <dbReference type="ARBA" id="ARBA00022603"/>
    </source>
</evidence>
<keyword evidence="9" id="KW-1185">Reference proteome</keyword>
<keyword evidence="6" id="KW-0680">Restriction system</keyword>
<dbReference type="RefSeq" id="WP_054400884.1">
    <property type="nucleotide sequence ID" value="NZ_LIUT01000001.1"/>
</dbReference>
<dbReference type="GO" id="GO:0003677">
    <property type="term" value="F:DNA binding"/>
    <property type="evidence" value="ECO:0007669"/>
    <property type="project" value="InterPro"/>
</dbReference>
<evidence type="ECO:0000313" key="8">
    <source>
        <dbReference type="EMBL" id="KOR87828.1"/>
    </source>
</evidence>
<comment type="caution">
    <text evidence="8">The sequence shown here is derived from an EMBL/GenBank/DDBJ whole genome shotgun (WGS) entry which is preliminary data.</text>
</comment>
<comment type="catalytic activity">
    <reaction evidence="7">
        <text>a 2'-deoxycytidine in DNA + S-adenosyl-L-methionine = an N(4)-methyl-2'-deoxycytidine in DNA + S-adenosyl-L-homocysteine + H(+)</text>
        <dbReference type="Rhea" id="RHEA:16857"/>
        <dbReference type="Rhea" id="RHEA-COMP:11369"/>
        <dbReference type="Rhea" id="RHEA-COMP:13674"/>
        <dbReference type="ChEBI" id="CHEBI:15378"/>
        <dbReference type="ChEBI" id="CHEBI:57856"/>
        <dbReference type="ChEBI" id="CHEBI:59789"/>
        <dbReference type="ChEBI" id="CHEBI:85452"/>
        <dbReference type="ChEBI" id="CHEBI:137933"/>
        <dbReference type="EC" id="2.1.1.113"/>
    </reaction>
</comment>
<dbReference type="AlphaFoldDB" id="A0A0M1NZZ3"/>
<dbReference type="GO" id="GO:0009007">
    <property type="term" value="F:site-specific DNA-methyltransferase (adenine-specific) activity"/>
    <property type="evidence" value="ECO:0007669"/>
    <property type="project" value="UniProtKB-EC"/>
</dbReference>
<evidence type="ECO:0000256" key="6">
    <source>
        <dbReference type="ARBA" id="ARBA00022747"/>
    </source>
</evidence>
<dbReference type="Gene3D" id="3.40.50.150">
    <property type="entry name" value="Vaccinia Virus protein VP39"/>
    <property type="match status" value="2"/>
</dbReference>
<sequence>MVASVEKEWWKGLDLNYTGENNFASFFSSNGNIHSYPAKAVPEMVVSLLKKLKEEYSITKVLDPFVGSGTVALECKFLGLDFYGSDLNPLSILLTRTKSLTVNNTSFIEKSLKAFTDSINQKYITASLVELSKFDNIEYWFKPQNIKELSFIKQEINIFLQGCLQKYRETFALILLTAFSSTIRESSLTRNSEFKLYRMSPGDIDKFNIDSLLVFKDKIENLLSLLVETNKISKSKTITDIQMKNAKDLSHLSGKKIDAILTSPPYGDSQSTVAYGQFSRLSLQWSKDLLSHYLGITTTTDNVDEYLLGGKKSACNTSLRHVIRSSKTLRNLFYEMRRVCKQDARQFKALIYELNNIMKNINEKNFDISVLINNKELYELTKERIRLDYYRMLNKAGELSNKDIKVKARELTEVFMNKLTEDDLSPELIYVLVSKLSYVKDTLHRKVIALPRRVKSVLHFFKELYIVVEQTDRILEDGGVQAWIVGHRTVLGSITVDMAEVLNDWFVSLGYDKVITLHRQYSFKRLPHHINSTVTRKNEIKTMMEEHIVIVRKPKTHVE</sequence>
<evidence type="ECO:0000256" key="7">
    <source>
        <dbReference type="ARBA" id="ARBA00049120"/>
    </source>
</evidence>
<dbReference type="EC" id="2.1.1.113" evidence="2"/>
<dbReference type="SUPFAM" id="SSF53335">
    <property type="entry name" value="S-adenosyl-L-methionine-dependent methyltransferases"/>
    <property type="match status" value="1"/>
</dbReference>
<dbReference type="InterPro" id="IPR012327">
    <property type="entry name" value="MeTrfase_D12"/>
</dbReference>
<dbReference type="EMBL" id="LIUT01000001">
    <property type="protein sequence ID" value="KOR87828.1"/>
    <property type="molecule type" value="Genomic_DNA"/>
</dbReference>
<dbReference type="Pfam" id="PF02086">
    <property type="entry name" value="MethyltransfD12"/>
    <property type="match status" value="1"/>
</dbReference>
<dbReference type="PATRIC" id="fig|1705565.3.peg.2001"/>
<evidence type="ECO:0000256" key="4">
    <source>
        <dbReference type="ARBA" id="ARBA00022679"/>
    </source>
</evidence>
<protein>
    <recommendedName>
        <fullName evidence="2">site-specific DNA-methyltransferase (cytosine-N(4)-specific)</fullName>
        <ecNumber evidence="2">2.1.1.113</ecNumber>
    </recommendedName>
</protein>